<evidence type="ECO:0008006" key="5">
    <source>
        <dbReference type="Google" id="ProtNLM"/>
    </source>
</evidence>
<dbReference type="PROSITE" id="PS51257">
    <property type="entry name" value="PROKAR_LIPOPROTEIN"/>
    <property type="match status" value="1"/>
</dbReference>
<dbReference type="AlphaFoldDB" id="E7QS00"/>
<proteinExistence type="predicted"/>
<sequence length="211" mass="22332">MNRKLIAGALLATLVLTSGCLGFILGDTLEVSATKATVGDNALSQTGYEKAKVESLEAKRTFEAAGQSREVKVTNWVAQYEKTVGIDGIAEGTAATFVVVSSPDVKIASKSFNPLSKFDNRDLVEKFVSGYGNIHDIRTVGSENVTVLGTNTKVSEFTATASSHGANVDVTIQATKFKHDGDYIVVLAVYPKRLDESDSVSSLLSGIQHGG</sequence>
<dbReference type="STRING" id="797209.GCA_000376445_00252"/>
<keyword evidence="4" id="KW-1185">Reference proteome</keyword>
<dbReference type="Proteomes" id="UP000003751">
    <property type="component" value="Unassembled WGS sequence"/>
</dbReference>
<evidence type="ECO:0000313" key="4">
    <source>
        <dbReference type="Proteomes" id="UP000184203"/>
    </source>
</evidence>
<dbReference type="PATRIC" id="fig|797209.4.peg.1567"/>
<evidence type="ECO:0000313" key="2">
    <source>
        <dbReference type="EMBL" id="SHK13115.1"/>
    </source>
</evidence>
<dbReference type="eggNOG" id="arCOG06262">
    <property type="taxonomic scope" value="Archaea"/>
</dbReference>
<dbReference type="EMBL" id="FRAN01000001">
    <property type="protein sequence ID" value="SHK13115.1"/>
    <property type="molecule type" value="Genomic_DNA"/>
</dbReference>
<dbReference type="InterPro" id="IPR045396">
    <property type="entry name" value="DUF6517"/>
</dbReference>
<dbReference type="RefSeq" id="WP_007978635.1">
    <property type="nucleotide sequence ID" value="NZ_AEMG01000006.1"/>
</dbReference>
<dbReference type="EMBL" id="AEMG01000006">
    <property type="protein sequence ID" value="EFW92769.1"/>
    <property type="molecule type" value="Genomic_DNA"/>
</dbReference>
<dbReference type="Pfam" id="PF20127">
    <property type="entry name" value="DUF6517"/>
    <property type="match status" value="1"/>
</dbReference>
<gene>
    <name evidence="2" type="ORF">SAMN05444342_0688</name>
    <name evidence="1" type="ORF">ZOD2009_07864</name>
</gene>
<evidence type="ECO:0000313" key="3">
    <source>
        <dbReference type="Proteomes" id="UP000003751"/>
    </source>
</evidence>
<protein>
    <recommendedName>
        <fullName evidence="5">Lipoprotein</fullName>
    </recommendedName>
</protein>
<name>E7QS00_HALPU</name>
<reference evidence="4" key="3">
    <citation type="submission" date="2016-11" db="EMBL/GenBank/DDBJ databases">
        <authorList>
            <person name="Varghese N."/>
            <person name="Submissions S."/>
        </authorList>
    </citation>
    <scope>NUCLEOTIDE SEQUENCE [LARGE SCALE GENOMIC DNA]</scope>
    <source>
        <strain evidence="4">DX253</strain>
    </source>
</reference>
<accession>E7QS00</accession>
<organism evidence="1 3">
    <name type="scientific">Haladaptatus paucihalophilus DX253</name>
    <dbReference type="NCBI Taxonomy" id="797209"/>
    <lineage>
        <taxon>Archaea</taxon>
        <taxon>Methanobacteriati</taxon>
        <taxon>Methanobacteriota</taxon>
        <taxon>Stenosarchaea group</taxon>
        <taxon>Halobacteria</taxon>
        <taxon>Halobacteriales</taxon>
        <taxon>Haladaptataceae</taxon>
        <taxon>Haladaptatus</taxon>
    </lineage>
</organism>
<dbReference type="Proteomes" id="UP000184203">
    <property type="component" value="Unassembled WGS sequence"/>
</dbReference>
<reference evidence="2" key="2">
    <citation type="submission" date="2016-11" db="EMBL/GenBank/DDBJ databases">
        <authorList>
            <person name="Jaros S."/>
            <person name="Januszkiewicz K."/>
            <person name="Wedrychowicz H."/>
        </authorList>
    </citation>
    <scope>NUCLEOTIDE SEQUENCE [LARGE SCALE GENOMIC DNA]</scope>
    <source>
        <strain evidence="2">DX253</strain>
    </source>
</reference>
<evidence type="ECO:0000313" key="1">
    <source>
        <dbReference type="EMBL" id="EFW92769.1"/>
    </source>
</evidence>
<reference evidence="1 3" key="1">
    <citation type="journal article" date="2014" name="ISME J.">
        <title>Trehalose/2-sulfotrehalose biosynthesis and glycine-betaine uptake are widely spread mechanisms for osmoadaptation in the Halobacteriales.</title>
        <authorList>
            <person name="Youssef N.H."/>
            <person name="Savage-Ashlock K.N."/>
            <person name="McCully A.L."/>
            <person name="Luedtke B."/>
            <person name="Shaw E.I."/>
            <person name="Hoff W.D."/>
            <person name="Elshahed M.S."/>
        </authorList>
    </citation>
    <scope>NUCLEOTIDE SEQUENCE [LARGE SCALE GENOMIC DNA]</scope>
    <source>
        <strain evidence="1 3">DX253</strain>
    </source>
</reference>
<dbReference type="OrthoDB" id="205286at2157"/>